<comment type="similarity">
    <text evidence="2 7">Belongs to the UPL family. K-HECT subfamily.</text>
</comment>
<sequence length="2373" mass="271851">MEADPDELLTWLKGDGSGERDLQIIALEQLCMLVLMSDNIDRCFEQYQPRLFLPALCDIFSDPLAPTHVLEVTARALTYFLDVSVDCAKKITSHPTIIRSMCTCLQAVDIEDRTNKDLAEQIIKVFERLCSRETSSIYEQDGLRCVLDFINNCYSVIHKDSLQSALNVVVKLIGKIDPQNSSTLDQTIESLSNLLLHDDAFVADNALRCFATLADRFARKTVDPEPLMRYCLKDVLLRSLHHVSKTSSTESHNVSNARGVTTNLSIVTGLLSTLCRGSSKVTYDLLRSDLPDALEAALCSGDERCVLDIMRFLDLLIVLLFEGRQALPRPGSTTTRTTNSSVPTSESSEQTLSTSITAPSATPTDRSQQQIIEYIRSRDLQAFINYIEENNIDINYTDNVGQTMLNWVAAFGTREMVDYLCRRGADVNRGQRSSSLHYAACFGRASIVRILLKYGGNVDLRDEDGRTPLDKARERQDDNHQEVVDILQSAHEWTDTKQTSTLEKTKGDIEMQLIYLERLLSIFCQLYQNTMILTIKRSTLRLISKLIQYATVEQIRQLKILTTLFELLSTILDTNEDDNDTSNIVLLIIKNLFEKDQCLFLEQFQYLGLISKITRLALSHEITNQKSDQLLAINIISNDAKDILCYRPYVWNEFNFLRNRECLYIWNHFIVIELSMGSNGWFRFFTNNSLSTMYSSGSPETNVDTDENRHDFIDKFQRLKQQVFDGTEQEKDNEKQQAIIARTIFTSDTTNETIITVGNWTIQCDGPTQLRIHNVEGEQVTILEHDQSGFIFESNRGIRHTHNTEIVLTNEFLIPWSTIERLTSSNNSASLAVNKKGKQEQTKQRTTEIAFYIYNEYLKNVSPTNYTRSILIELQTIVIDLNNELNLNSFTNLNNLFQKLKEFLLEKTSLSIYELSSSGLVTTLLKIFHGLLDQNNHLSLNDQVYERSKLFCSIFLSDDYPEAFQILIRKLISILESIEKLPLFLYDAPFNYGLQIFSKRFRFQIQYKNEQQLFTDRTGKSIKIEPLATVGQLKTFLASMVSKQWYDHAHNQFEFVKQLKSNNRVAFTYANDFDQNGILYWIGTNGKTTSDYTNPCSTGLVTVSCSDSNCSSQQLSDVISYTSSIDDHDDSNRGYSWIMIDLGLVIIPTHFTLRHATGGFAHWPKTLLFQMSKDSLHFTHCETSLINEPNSPTATWMIKNSMENSSGFRYIRIHQKSGRHPVCIAGFEAYGQVLSAIDIRSKDGRRPSRIFISNIINHICIFFIIFPEPELTRSRSCRDDIRNRPTNSRQNPSFNHSHSTSSTTTRTNKMHSHILRRLASMNTSGQSNSTNDNNRPESTTIDRILFDLSSIPTDLSTAIESDDPERLRLVIEETLSRLTDDSTLNENSNLLNLISQRKSVSTPDISNGESTFTVSSTEQASSADNLVSSTRATDHVVQLMQGFCDQIARQYDALVAQTQIESTSSEDFLAPIHSDMTNTDNWLEFGEFKDDTIVISKDEINNKTEDNCPTTESISSTTESVEFLSATNEENNKKNATNECTEQQIISLENDLNSSVPNLSSINISLLNILTTAQSSPNLSVPSTIDIANIPIIDDETNPIEESTNISDQQQKQTDETTTDDEDDEYTLLKRLKPTSEQIDAPVEEDEDEDEEQQDDEEEYNEELQEQLHGQQQEITHRNWDDDFVLKRQFSVLLPAFDGRPGRTNINATQDIPVPTTMAPKEATATKRISNIDALTASNMRLFIRGPSPHISGLKEIEIEMDDSEATIFKYIQQLINPFPSSQRYERIKRIFEPTYTIIYTEKSSEHSEPNTSHIDDFTVTDTSNEICTIEDILKLLRQLYYLSTNYIQTYPHHDETFTVDNYFHSKKLNNKLLQQIQDSILIASLSLPSWTSWLTHSYKFLYPFETRQLYFRTTSFGTSRSIVWLQERREELIRTVRNSNHLRSRVLNENSLHEFRFGRLKIDRTVGIDRENVLHDAMNLFHYHAKSKSKLEIQFLNEEGTGDGPTLEFYALIANDLQKYQLGLWWNHDDFESHQTDYVRKLEGLFPAPYPQDDSKLDDICNYFSLMGIYFAKCLLDKYLIDMPLSIAFLKLLCMKSKNEEIWFDGILDLNDLITIEPTRGKFFQKLFQLIEKRNQILNDETKTTKEKQDQCKLLKIENDTHESIDIEHLCLTFVYSPPSNTYGYESVELIPNGAHIDVTIDNIDQYINLSLQFIFRDGIRRQMDAFRSGFNQVFSLDHLQCFNPQELQLLLCGNQWPSWTLDDLLTYIEPSHGFTRESSGFTKFLNVMLALDGFERKSVVQFITGCSSLPPGGLANLRPRLSVARKVEADDNSYPSVNTCYHYLKLPDYSNEDILKLRLMTACKERGFYFN</sequence>
<feature type="active site" description="Glycyl thioester intermediate" evidence="6">
    <location>
        <position position="2342"/>
    </location>
</feature>
<dbReference type="Gene3D" id="1.25.10.10">
    <property type="entry name" value="Leucine-rich Repeat Variant"/>
    <property type="match status" value="1"/>
</dbReference>
<organism evidence="11 14">
    <name type="scientific">Adineta steineri</name>
    <dbReference type="NCBI Taxonomy" id="433720"/>
    <lineage>
        <taxon>Eukaryota</taxon>
        <taxon>Metazoa</taxon>
        <taxon>Spiralia</taxon>
        <taxon>Gnathifera</taxon>
        <taxon>Rotifera</taxon>
        <taxon>Eurotatoria</taxon>
        <taxon>Bdelloidea</taxon>
        <taxon>Adinetida</taxon>
        <taxon>Adinetidae</taxon>
        <taxon>Adineta</taxon>
    </lineage>
</organism>
<evidence type="ECO:0000256" key="5">
    <source>
        <dbReference type="PROSITE-ProRule" id="PRU00023"/>
    </source>
</evidence>
<comment type="catalytic activity">
    <reaction evidence="1 7">
        <text>S-ubiquitinyl-[E2 ubiquitin-conjugating enzyme]-L-cysteine + [acceptor protein]-L-lysine = [E2 ubiquitin-conjugating enzyme]-L-cysteine + N(6)-ubiquitinyl-[acceptor protein]-L-lysine.</text>
        <dbReference type="EC" id="2.3.2.26"/>
    </reaction>
</comment>
<dbReference type="Gene3D" id="3.90.1750.10">
    <property type="entry name" value="Hect, E3 ligase catalytic domains"/>
    <property type="match status" value="2"/>
</dbReference>
<feature type="compositionally biased region" description="Polar residues" evidence="9">
    <location>
        <begin position="1284"/>
        <end position="1295"/>
    </location>
</feature>
<feature type="repeat" description="ANK" evidence="5">
    <location>
        <begin position="400"/>
        <end position="432"/>
    </location>
</feature>
<keyword evidence="5" id="KW-0040">ANK repeat</keyword>
<evidence type="ECO:0000256" key="9">
    <source>
        <dbReference type="SAM" id="MobiDB-lite"/>
    </source>
</evidence>
<comment type="function">
    <text evidence="7">E3 ubiquitin-protein ligase which accepts ubiquitin from an E2 ubiquitin-conjugating enzyme in the form of a thioester and then directly transfers the ubiquitin to targeted substrates.</text>
</comment>
<dbReference type="InterPro" id="IPR002110">
    <property type="entry name" value="Ankyrin_rpt"/>
</dbReference>
<dbReference type="GO" id="GO:0000209">
    <property type="term" value="P:protein polyubiquitination"/>
    <property type="evidence" value="ECO:0007669"/>
    <property type="project" value="TreeGrafter"/>
</dbReference>
<evidence type="ECO:0000259" key="10">
    <source>
        <dbReference type="PROSITE" id="PS50237"/>
    </source>
</evidence>
<dbReference type="GO" id="GO:0016607">
    <property type="term" value="C:nuclear speck"/>
    <property type="evidence" value="ECO:0007669"/>
    <property type="project" value="TreeGrafter"/>
</dbReference>
<comment type="pathway">
    <text evidence="7">Protein modification; protein ubiquitination.</text>
</comment>
<dbReference type="SMART" id="SM00119">
    <property type="entry name" value="HECTc"/>
    <property type="match status" value="1"/>
</dbReference>
<dbReference type="InterPro" id="IPR011989">
    <property type="entry name" value="ARM-like"/>
</dbReference>
<feature type="compositionally biased region" description="Low complexity" evidence="9">
    <location>
        <begin position="1296"/>
        <end position="1305"/>
    </location>
</feature>
<dbReference type="InterPro" id="IPR008979">
    <property type="entry name" value="Galactose-bd-like_sf"/>
</dbReference>
<feature type="domain" description="HECT" evidence="10">
    <location>
        <begin position="1989"/>
        <end position="2373"/>
    </location>
</feature>
<feature type="compositionally biased region" description="Acidic residues" evidence="9">
    <location>
        <begin position="1617"/>
        <end position="1626"/>
    </location>
</feature>
<feature type="repeat" description="ANK" evidence="5">
    <location>
        <begin position="431"/>
        <end position="463"/>
    </location>
</feature>
<dbReference type="Gene3D" id="1.25.40.20">
    <property type="entry name" value="Ankyrin repeat-containing domain"/>
    <property type="match status" value="1"/>
</dbReference>
<evidence type="ECO:0000256" key="4">
    <source>
        <dbReference type="ARBA" id="ARBA00022786"/>
    </source>
</evidence>
<keyword evidence="8" id="KW-0175">Coiled coil</keyword>
<dbReference type="CDD" id="cd00078">
    <property type="entry name" value="HECTc"/>
    <property type="match status" value="1"/>
</dbReference>
<dbReference type="InterPro" id="IPR000569">
    <property type="entry name" value="HECT_dom"/>
</dbReference>
<dbReference type="SUPFAM" id="SSF48403">
    <property type="entry name" value="Ankyrin repeat"/>
    <property type="match status" value="1"/>
</dbReference>
<name>A0A814F2F2_9BILA</name>
<evidence type="ECO:0000256" key="2">
    <source>
        <dbReference type="ARBA" id="ARBA00006331"/>
    </source>
</evidence>
<dbReference type="PANTHER" id="PTHR45670">
    <property type="entry name" value="E3 UBIQUITIN-PROTEIN LIGASE TRIP12"/>
    <property type="match status" value="1"/>
</dbReference>
<dbReference type="EMBL" id="CAJNOM010000125">
    <property type="protein sequence ID" value="CAF1098310.1"/>
    <property type="molecule type" value="Genomic_DNA"/>
</dbReference>
<dbReference type="OrthoDB" id="412600at2759"/>
<gene>
    <name evidence="11" type="ORF">BJG266_LOCUS14658</name>
    <name evidence="12" type="ORF">QVE165_LOCUS20155</name>
</gene>
<proteinExistence type="inferred from homology"/>
<feature type="region of interest" description="Disordered" evidence="9">
    <location>
        <begin position="1278"/>
        <end position="1309"/>
    </location>
</feature>
<dbReference type="Pfam" id="PF13857">
    <property type="entry name" value="Ank_5"/>
    <property type="match status" value="1"/>
</dbReference>
<dbReference type="Proteomes" id="UP000663832">
    <property type="component" value="Unassembled WGS sequence"/>
</dbReference>
<evidence type="ECO:0000256" key="8">
    <source>
        <dbReference type="SAM" id="Coils"/>
    </source>
</evidence>
<dbReference type="PROSITE" id="PS50088">
    <property type="entry name" value="ANK_REPEAT"/>
    <property type="match status" value="2"/>
</dbReference>
<dbReference type="SMART" id="SM00248">
    <property type="entry name" value="ANK"/>
    <property type="match status" value="3"/>
</dbReference>
<dbReference type="Pfam" id="PF00632">
    <property type="entry name" value="HECT"/>
    <property type="match status" value="1"/>
</dbReference>
<dbReference type="Gene3D" id="3.30.2410.10">
    <property type="entry name" value="Hect, E3 ligase catalytic domain"/>
    <property type="match status" value="1"/>
</dbReference>
<feature type="region of interest" description="Disordered" evidence="9">
    <location>
        <begin position="1602"/>
        <end position="1674"/>
    </location>
</feature>
<comment type="caution">
    <text evidence="11">The sequence shown here is derived from an EMBL/GenBank/DDBJ whole genome shotgun (WGS) entry which is preliminary data.</text>
</comment>
<dbReference type="InterPro" id="IPR035983">
    <property type="entry name" value="Hect_E3_ubiquitin_ligase"/>
</dbReference>
<reference evidence="11" key="1">
    <citation type="submission" date="2021-02" db="EMBL/GenBank/DDBJ databases">
        <authorList>
            <person name="Nowell W R."/>
        </authorList>
    </citation>
    <scope>NUCLEOTIDE SEQUENCE</scope>
</reference>
<dbReference type="PROSITE" id="PS50297">
    <property type="entry name" value="ANK_REP_REGION"/>
    <property type="match status" value="1"/>
</dbReference>
<evidence type="ECO:0000256" key="7">
    <source>
        <dbReference type="RuleBase" id="RU369009"/>
    </source>
</evidence>
<dbReference type="Proteomes" id="UP000663877">
    <property type="component" value="Unassembled WGS sequence"/>
</dbReference>
<protein>
    <recommendedName>
        <fullName evidence="7">E3 ubiquitin-protein ligase</fullName>
        <ecNumber evidence="7">2.3.2.26</ecNumber>
    </recommendedName>
</protein>
<evidence type="ECO:0000313" key="14">
    <source>
        <dbReference type="Proteomes" id="UP000663877"/>
    </source>
</evidence>
<dbReference type="SUPFAM" id="SSF56204">
    <property type="entry name" value="Hect, E3 ligase catalytic domain"/>
    <property type="match status" value="1"/>
</dbReference>
<dbReference type="SUPFAM" id="SSF49785">
    <property type="entry name" value="Galactose-binding domain-like"/>
    <property type="match status" value="1"/>
</dbReference>
<dbReference type="Gene3D" id="2.60.120.260">
    <property type="entry name" value="Galactose-binding domain-like"/>
    <property type="match status" value="1"/>
</dbReference>
<dbReference type="UniPathway" id="UPA00143"/>
<keyword evidence="4 6" id="KW-0833">Ubl conjugation pathway</keyword>
<dbReference type="PANTHER" id="PTHR45670:SF1">
    <property type="entry name" value="E3 UBIQUITIN-PROTEIN LIGASE HECTD1"/>
    <property type="match status" value="1"/>
</dbReference>
<dbReference type="Gene3D" id="3.30.2160.10">
    <property type="entry name" value="Hect, E3 ligase catalytic domain"/>
    <property type="match status" value="1"/>
</dbReference>
<feature type="region of interest" description="Disordered" evidence="9">
    <location>
        <begin position="329"/>
        <end position="367"/>
    </location>
</feature>
<dbReference type="GO" id="GO:0043161">
    <property type="term" value="P:proteasome-mediated ubiquitin-dependent protein catabolic process"/>
    <property type="evidence" value="ECO:0007669"/>
    <property type="project" value="TreeGrafter"/>
</dbReference>
<dbReference type="EMBL" id="CAJNOI010000062">
    <property type="protein sequence ID" value="CAF0977075.1"/>
    <property type="molecule type" value="Genomic_DNA"/>
</dbReference>
<dbReference type="InterPro" id="IPR045322">
    <property type="entry name" value="HECTD1/TRIP12-like"/>
</dbReference>
<dbReference type="FunFam" id="3.30.2410.10:FF:000007">
    <property type="entry name" value="Putative E3 ubiquitin-protein ligase HECTD1"/>
    <property type="match status" value="1"/>
</dbReference>
<keyword evidence="3 7" id="KW-0808">Transferase</keyword>
<feature type="compositionally biased region" description="Acidic residues" evidence="9">
    <location>
        <begin position="1642"/>
        <end position="1665"/>
    </location>
</feature>
<accession>A0A814F2F2</accession>
<dbReference type="InterPro" id="IPR036770">
    <property type="entry name" value="Ankyrin_rpt-contain_sf"/>
</dbReference>
<evidence type="ECO:0000256" key="3">
    <source>
        <dbReference type="ARBA" id="ARBA00022679"/>
    </source>
</evidence>
<evidence type="ECO:0000256" key="1">
    <source>
        <dbReference type="ARBA" id="ARBA00000885"/>
    </source>
</evidence>
<feature type="coiled-coil region" evidence="8">
    <location>
        <begin position="1524"/>
        <end position="1551"/>
    </location>
</feature>
<dbReference type="InterPro" id="IPR016024">
    <property type="entry name" value="ARM-type_fold"/>
</dbReference>
<dbReference type="PROSITE" id="PS50237">
    <property type="entry name" value="HECT"/>
    <property type="match status" value="1"/>
</dbReference>
<feature type="compositionally biased region" description="Low complexity" evidence="9">
    <location>
        <begin position="332"/>
        <end position="364"/>
    </location>
</feature>
<evidence type="ECO:0000313" key="12">
    <source>
        <dbReference type="EMBL" id="CAF1098310.1"/>
    </source>
</evidence>
<evidence type="ECO:0000313" key="11">
    <source>
        <dbReference type="EMBL" id="CAF0977075.1"/>
    </source>
</evidence>
<evidence type="ECO:0000313" key="13">
    <source>
        <dbReference type="Proteomes" id="UP000663832"/>
    </source>
</evidence>
<dbReference type="GO" id="GO:0061630">
    <property type="term" value="F:ubiquitin protein ligase activity"/>
    <property type="evidence" value="ECO:0007669"/>
    <property type="project" value="UniProtKB-UniRule"/>
</dbReference>
<keyword evidence="13" id="KW-1185">Reference proteome</keyword>
<dbReference type="SUPFAM" id="SSF48371">
    <property type="entry name" value="ARM repeat"/>
    <property type="match status" value="1"/>
</dbReference>
<dbReference type="EC" id="2.3.2.26" evidence="7"/>
<evidence type="ECO:0000256" key="6">
    <source>
        <dbReference type="PROSITE-ProRule" id="PRU00104"/>
    </source>
</evidence>